<dbReference type="STRING" id="86666.SAMN04490247_0264"/>
<dbReference type="InterPro" id="IPR021997">
    <property type="entry name" value="SporV_AA"/>
</dbReference>
<evidence type="ECO:0000313" key="4">
    <source>
        <dbReference type="Proteomes" id="UP000199225"/>
    </source>
</evidence>
<evidence type="ECO:0000256" key="1">
    <source>
        <dbReference type="SAM" id="Phobius"/>
    </source>
</evidence>
<name>A0A1G8PY54_9BACI</name>
<feature type="transmembrane region" description="Helical" evidence="1">
    <location>
        <begin position="94"/>
        <end position="117"/>
    </location>
</feature>
<proteinExistence type="predicted"/>
<sequence>MTLIYIRMKHEVQKAKEAPLYFKDVAYVKSDTTGISRLESVQLDTKDQSETPVVIDGYTLLQKVLELFPEAEVRFLGPVSTLIKEDQQKRKRSIFLLFSVWILLFIGSGMAIMNFHYDVSMSEVHQRIHFLFTGEEVERPWLIQIPYSIGLGLGMLLFFNRWPARTVKKEPSPLDVEVFKYQEDLDQYVTLYHNSLEKKNDS</sequence>
<dbReference type="Gene3D" id="2.60.480.10">
    <property type="entry name" value="eubacterium ventriosum atcc domain"/>
    <property type="match status" value="1"/>
</dbReference>
<dbReference type="OrthoDB" id="9782754at2"/>
<protein>
    <submittedName>
        <fullName evidence="3">Stage V sporulation protein AA</fullName>
    </submittedName>
</protein>
<feature type="transmembrane region" description="Helical" evidence="1">
    <location>
        <begin position="141"/>
        <end position="159"/>
    </location>
</feature>
<feature type="domain" description="Stage V sporulation protein AA" evidence="2">
    <location>
        <begin position="4"/>
        <end position="85"/>
    </location>
</feature>
<reference evidence="4" key="1">
    <citation type="submission" date="2016-10" db="EMBL/GenBank/DDBJ databases">
        <authorList>
            <person name="Varghese N."/>
            <person name="Submissions S."/>
        </authorList>
    </citation>
    <scope>NUCLEOTIDE SEQUENCE [LARGE SCALE GENOMIC DNA]</scope>
    <source>
        <strain evidence="4">DSM 4771</strain>
    </source>
</reference>
<dbReference type="Proteomes" id="UP000199225">
    <property type="component" value="Unassembled WGS sequence"/>
</dbReference>
<gene>
    <name evidence="3" type="ORF">SAMN04490247_0264</name>
</gene>
<accession>A0A1G8PY54</accession>
<organism evidence="3 4">
    <name type="scientific">Salimicrobium halophilum</name>
    <dbReference type="NCBI Taxonomy" id="86666"/>
    <lineage>
        <taxon>Bacteria</taxon>
        <taxon>Bacillati</taxon>
        <taxon>Bacillota</taxon>
        <taxon>Bacilli</taxon>
        <taxon>Bacillales</taxon>
        <taxon>Bacillaceae</taxon>
        <taxon>Salimicrobium</taxon>
    </lineage>
</organism>
<keyword evidence="1" id="KW-0812">Transmembrane</keyword>
<dbReference type="EMBL" id="FNEV01000001">
    <property type="protein sequence ID" value="SDI97155.1"/>
    <property type="molecule type" value="Genomic_DNA"/>
</dbReference>
<keyword evidence="4" id="KW-1185">Reference proteome</keyword>
<evidence type="ECO:0000313" key="3">
    <source>
        <dbReference type="EMBL" id="SDI97155.1"/>
    </source>
</evidence>
<evidence type="ECO:0000259" key="2">
    <source>
        <dbReference type="Pfam" id="PF12164"/>
    </source>
</evidence>
<dbReference type="AlphaFoldDB" id="A0A1G8PY54"/>
<keyword evidence="1" id="KW-0472">Membrane</keyword>
<keyword evidence="1" id="KW-1133">Transmembrane helix</keyword>
<dbReference type="Pfam" id="PF12164">
    <property type="entry name" value="SporV_AA"/>
    <property type="match status" value="1"/>
</dbReference>
<dbReference type="InterPro" id="IPR038548">
    <property type="entry name" value="SporV_AA_N_sf"/>
</dbReference>